<keyword evidence="3" id="KW-1185">Reference proteome</keyword>
<name>A0ABQ8SRJ5_PERAM</name>
<reference evidence="2 3" key="1">
    <citation type="journal article" date="2022" name="Allergy">
        <title>Genome assembly and annotation of Periplaneta americana reveal a comprehensive cockroach allergen profile.</title>
        <authorList>
            <person name="Wang L."/>
            <person name="Xiong Q."/>
            <person name="Saelim N."/>
            <person name="Wang L."/>
            <person name="Nong W."/>
            <person name="Wan A.T."/>
            <person name="Shi M."/>
            <person name="Liu X."/>
            <person name="Cao Q."/>
            <person name="Hui J.H.L."/>
            <person name="Sookrung N."/>
            <person name="Leung T.F."/>
            <person name="Tungtrongchitr A."/>
            <person name="Tsui S.K.W."/>
        </authorList>
    </citation>
    <scope>NUCLEOTIDE SEQUENCE [LARGE SCALE GENOMIC DNA]</scope>
    <source>
        <strain evidence="2">PWHHKU_190912</strain>
    </source>
</reference>
<dbReference type="Gene3D" id="3.30.420.10">
    <property type="entry name" value="Ribonuclease H-like superfamily/Ribonuclease H"/>
    <property type="match status" value="1"/>
</dbReference>
<evidence type="ECO:0000313" key="2">
    <source>
        <dbReference type="EMBL" id="KAJ4436824.1"/>
    </source>
</evidence>
<accession>A0ABQ8SRJ5</accession>
<dbReference type="PANTHER" id="PTHR47326:SF1">
    <property type="entry name" value="HTH PSQ-TYPE DOMAIN-CONTAINING PROTEIN"/>
    <property type="match status" value="1"/>
</dbReference>
<gene>
    <name evidence="2" type="ORF">ANN_16956</name>
</gene>
<dbReference type="InterPro" id="IPR036397">
    <property type="entry name" value="RNaseH_sf"/>
</dbReference>
<sequence length="280" mass="32303">MVYNLVKKFRATRSVLDKKRTCVKRVLSEEMLNEIGHRLERSPTTSSRCVAQQVEVSQSSVIGGTKQLKLKPYKICVVQRLTDPDYHSRLRFCMWSQQTVYDGLLDPTLILYSDEAWFHLSGYVNTQNNHYWDSENPHRFHEQPLHDNTTAHTANVSMTAIQEVFGDRVQEDRDITYASFCSVLCIMEQVLFDEILILSVEENPHVYDKRRASYKDEKMKENTWLSIAAKNYEGKDYGNQEENDRKVVLDQLAERSLMTTMDPSSNPGDNSCVCDGLSQG</sequence>
<evidence type="ECO:0000256" key="1">
    <source>
        <dbReference type="SAM" id="MobiDB-lite"/>
    </source>
</evidence>
<dbReference type="PANTHER" id="PTHR47326">
    <property type="entry name" value="TRANSPOSABLE ELEMENT TC3 TRANSPOSASE-LIKE PROTEIN"/>
    <property type="match status" value="1"/>
</dbReference>
<feature type="compositionally biased region" description="Polar residues" evidence="1">
    <location>
        <begin position="259"/>
        <end position="269"/>
    </location>
</feature>
<feature type="region of interest" description="Disordered" evidence="1">
    <location>
        <begin position="259"/>
        <end position="280"/>
    </location>
</feature>
<organism evidence="2 3">
    <name type="scientific">Periplaneta americana</name>
    <name type="common">American cockroach</name>
    <name type="synonym">Blatta americana</name>
    <dbReference type="NCBI Taxonomy" id="6978"/>
    <lineage>
        <taxon>Eukaryota</taxon>
        <taxon>Metazoa</taxon>
        <taxon>Ecdysozoa</taxon>
        <taxon>Arthropoda</taxon>
        <taxon>Hexapoda</taxon>
        <taxon>Insecta</taxon>
        <taxon>Pterygota</taxon>
        <taxon>Neoptera</taxon>
        <taxon>Polyneoptera</taxon>
        <taxon>Dictyoptera</taxon>
        <taxon>Blattodea</taxon>
        <taxon>Blattoidea</taxon>
        <taxon>Blattidae</taxon>
        <taxon>Blattinae</taxon>
        <taxon>Periplaneta</taxon>
    </lineage>
</organism>
<proteinExistence type="predicted"/>
<dbReference type="Proteomes" id="UP001148838">
    <property type="component" value="Unassembled WGS sequence"/>
</dbReference>
<evidence type="ECO:0000313" key="3">
    <source>
        <dbReference type="Proteomes" id="UP001148838"/>
    </source>
</evidence>
<comment type="caution">
    <text evidence="2">The sequence shown here is derived from an EMBL/GenBank/DDBJ whole genome shotgun (WGS) entry which is preliminary data.</text>
</comment>
<dbReference type="EMBL" id="JAJSOF020000021">
    <property type="protein sequence ID" value="KAJ4436824.1"/>
    <property type="molecule type" value="Genomic_DNA"/>
</dbReference>
<protein>
    <submittedName>
        <fullName evidence="2">Uncharacterized protein</fullName>
    </submittedName>
</protein>